<feature type="region of interest" description="Disordered" evidence="1">
    <location>
        <begin position="223"/>
        <end position="284"/>
    </location>
</feature>
<dbReference type="PROSITE" id="PS50097">
    <property type="entry name" value="BTB"/>
    <property type="match status" value="1"/>
</dbReference>
<feature type="domain" description="BTB" evidence="2">
    <location>
        <begin position="13"/>
        <end position="78"/>
    </location>
</feature>
<dbReference type="CDD" id="cd18312">
    <property type="entry name" value="BTB_POZ_NPY3-like"/>
    <property type="match status" value="1"/>
</dbReference>
<organism evidence="3">
    <name type="scientific">Capitella teleta</name>
    <name type="common">Polychaete worm</name>
    <dbReference type="NCBI Taxonomy" id="283909"/>
    <lineage>
        <taxon>Eukaryota</taxon>
        <taxon>Metazoa</taxon>
        <taxon>Spiralia</taxon>
        <taxon>Lophotrochozoa</taxon>
        <taxon>Annelida</taxon>
        <taxon>Polychaeta</taxon>
        <taxon>Sedentaria</taxon>
        <taxon>Scolecida</taxon>
        <taxon>Capitellidae</taxon>
        <taxon>Capitella</taxon>
    </lineage>
</organism>
<dbReference type="InterPro" id="IPR011333">
    <property type="entry name" value="SKP1/BTB/POZ_sf"/>
</dbReference>
<dbReference type="OMA" id="CKESQFS"/>
<evidence type="ECO:0000259" key="2">
    <source>
        <dbReference type="PROSITE" id="PS50097"/>
    </source>
</evidence>
<evidence type="ECO:0000313" key="3">
    <source>
        <dbReference type="EMBL" id="ELU17080.1"/>
    </source>
</evidence>
<dbReference type="AlphaFoldDB" id="R7VKU6"/>
<sequence>MDFSKFRDTGELSDINVVVDGKEFLLHKFPLFIKSDFFRALARSPKGESIKLDDFPGGPEVFAEVANYFYNVKLTLNKTNVCQLRCAAEFLQMTSPGNLSSLADRVLQDTLTSAKLGHKFDIITDLIAHCRSLGAIAEQAGVVEKCINAIVDCWLISPKFSRRYTLDGKFSNDDESIKLLSEFPLDWCKITCVTAREKSIRPTVLANLIQSYISHAVDSMFGDKSEKTSESVTPEDEAEKEEVKGNDDQPKSNEDIKQETAKETDKTTESKTQIEDAQMPDNPDLDLGKVMDTLLFEVPLDSPVMVESFCHSWVIEMLKVAQDIGCDSKKVLLILASRMMYRYSKDDLAGLPADILVQIIEEGCKDNRANPDDVCRVLYGYLMDQAAKDKLSLQTFQKLVKAIPKNSRVSDDMLFTVLETLLKSKNISVDDKQKQELLETVDFSRLSECTLQCAYDSGLVPGAYVTKAALSLCTKLRSDLDAAKVIIRDQELRLERYGITLGAGTSWLKSVEAGSAGRQKAKSTDFPDLC</sequence>
<reference evidence="4" key="3">
    <citation type="submission" date="2015-06" db="UniProtKB">
        <authorList>
            <consortium name="EnsemblMetazoa"/>
        </authorList>
    </citation>
    <scope>IDENTIFICATION</scope>
</reference>
<proteinExistence type="predicted"/>
<accession>R7VKU6</accession>
<dbReference type="InterPro" id="IPR027356">
    <property type="entry name" value="NPH3_dom"/>
</dbReference>
<dbReference type="Proteomes" id="UP000014760">
    <property type="component" value="Unassembled WGS sequence"/>
</dbReference>
<evidence type="ECO:0000313" key="5">
    <source>
        <dbReference type="Proteomes" id="UP000014760"/>
    </source>
</evidence>
<protein>
    <recommendedName>
        <fullName evidence="2">BTB domain-containing protein</fullName>
    </recommendedName>
</protein>
<dbReference type="PANTHER" id="PTHR32370">
    <property type="entry name" value="OS12G0117600 PROTEIN"/>
    <property type="match status" value="1"/>
</dbReference>
<reference evidence="5" key="1">
    <citation type="submission" date="2012-12" db="EMBL/GenBank/DDBJ databases">
        <authorList>
            <person name="Hellsten U."/>
            <person name="Grimwood J."/>
            <person name="Chapman J.A."/>
            <person name="Shapiro H."/>
            <person name="Aerts A."/>
            <person name="Otillar R.P."/>
            <person name="Terry A.Y."/>
            <person name="Boore J.L."/>
            <person name="Simakov O."/>
            <person name="Marletaz F."/>
            <person name="Cho S.-J."/>
            <person name="Edsinger-Gonzales E."/>
            <person name="Havlak P."/>
            <person name="Kuo D.-H."/>
            <person name="Larsson T."/>
            <person name="Lv J."/>
            <person name="Arendt D."/>
            <person name="Savage R."/>
            <person name="Osoegawa K."/>
            <person name="de Jong P."/>
            <person name="Lindberg D.R."/>
            <person name="Seaver E.C."/>
            <person name="Weisblat D.A."/>
            <person name="Putnam N.H."/>
            <person name="Grigoriev I.V."/>
            <person name="Rokhsar D.S."/>
        </authorList>
    </citation>
    <scope>NUCLEOTIDE SEQUENCE</scope>
    <source>
        <strain evidence="5">I ESC-2004</strain>
    </source>
</reference>
<evidence type="ECO:0000313" key="4">
    <source>
        <dbReference type="EnsemblMetazoa" id="CapteP221817"/>
    </source>
</evidence>
<evidence type="ECO:0000256" key="1">
    <source>
        <dbReference type="SAM" id="MobiDB-lite"/>
    </source>
</evidence>
<dbReference type="InterPro" id="IPR043454">
    <property type="entry name" value="NPH3/RPT2-like"/>
</dbReference>
<keyword evidence="5" id="KW-1185">Reference proteome</keyword>
<dbReference type="OrthoDB" id="624345at2759"/>
<feature type="compositionally biased region" description="Basic and acidic residues" evidence="1">
    <location>
        <begin position="241"/>
        <end position="274"/>
    </location>
</feature>
<dbReference type="Gene3D" id="3.30.710.10">
    <property type="entry name" value="Potassium Channel Kv1.1, Chain A"/>
    <property type="match status" value="1"/>
</dbReference>
<gene>
    <name evidence="3" type="ORF">CAPTEDRAFT_221817</name>
</gene>
<dbReference type="InterPro" id="IPR000210">
    <property type="entry name" value="BTB/POZ_dom"/>
</dbReference>
<dbReference type="EnsemblMetazoa" id="CapteT221817">
    <property type="protein sequence ID" value="CapteP221817"/>
    <property type="gene ID" value="CapteG221817"/>
</dbReference>
<dbReference type="HOGENOM" id="CLU_514136_0_0_1"/>
<dbReference type="SUPFAM" id="SSF54695">
    <property type="entry name" value="POZ domain"/>
    <property type="match status" value="1"/>
</dbReference>
<dbReference type="EMBL" id="AMQN01017091">
    <property type="status" value="NOT_ANNOTATED_CDS"/>
    <property type="molecule type" value="Genomic_DNA"/>
</dbReference>
<dbReference type="Pfam" id="PF00651">
    <property type="entry name" value="BTB"/>
    <property type="match status" value="1"/>
</dbReference>
<name>R7VKU6_CAPTE</name>
<dbReference type="EMBL" id="KB292707">
    <property type="protein sequence ID" value="ELU17080.1"/>
    <property type="molecule type" value="Genomic_DNA"/>
</dbReference>
<dbReference type="Pfam" id="PF03000">
    <property type="entry name" value="NPH3"/>
    <property type="match status" value="1"/>
</dbReference>
<dbReference type="SMART" id="SM00225">
    <property type="entry name" value="BTB"/>
    <property type="match status" value="1"/>
</dbReference>
<reference evidence="3 5" key="2">
    <citation type="journal article" date="2013" name="Nature">
        <title>Insights into bilaterian evolution from three spiralian genomes.</title>
        <authorList>
            <person name="Simakov O."/>
            <person name="Marletaz F."/>
            <person name="Cho S.J."/>
            <person name="Edsinger-Gonzales E."/>
            <person name="Havlak P."/>
            <person name="Hellsten U."/>
            <person name="Kuo D.H."/>
            <person name="Larsson T."/>
            <person name="Lv J."/>
            <person name="Arendt D."/>
            <person name="Savage R."/>
            <person name="Osoegawa K."/>
            <person name="de Jong P."/>
            <person name="Grimwood J."/>
            <person name="Chapman J.A."/>
            <person name="Shapiro H."/>
            <person name="Aerts A."/>
            <person name="Otillar R.P."/>
            <person name="Terry A.Y."/>
            <person name="Boore J.L."/>
            <person name="Grigoriev I.V."/>
            <person name="Lindberg D.R."/>
            <person name="Seaver E.C."/>
            <person name="Weisblat D.A."/>
            <person name="Putnam N.H."/>
            <person name="Rokhsar D.S."/>
        </authorList>
    </citation>
    <scope>NUCLEOTIDE SEQUENCE</scope>
    <source>
        <strain evidence="3 5">I ESC-2004</strain>
    </source>
</reference>